<accession>A0ABY7JT31</accession>
<comment type="pathway">
    <text evidence="2 7">Purine metabolism; purine nucleoside salvage.</text>
</comment>
<evidence type="ECO:0000256" key="5">
    <source>
        <dbReference type="ARBA" id="ARBA00022679"/>
    </source>
</evidence>
<dbReference type="Pfam" id="PF01048">
    <property type="entry name" value="PNP_UDP_1"/>
    <property type="match status" value="1"/>
</dbReference>
<gene>
    <name evidence="9" type="ORF">O0R46_04055</name>
</gene>
<comment type="catalytic activity">
    <reaction evidence="6">
        <text>a purine 2'-deoxy-D-ribonucleoside + phosphate = a purine nucleobase + 2-deoxy-alpha-D-ribose 1-phosphate</text>
        <dbReference type="Rhea" id="RHEA:36431"/>
        <dbReference type="ChEBI" id="CHEBI:26386"/>
        <dbReference type="ChEBI" id="CHEBI:43474"/>
        <dbReference type="ChEBI" id="CHEBI:57259"/>
        <dbReference type="ChEBI" id="CHEBI:142361"/>
        <dbReference type="EC" id="2.4.2.1"/>
    </reaction>
</comment>
<dbReference type="EC" id="2.4.2.1" evidence="7"/>
<comment type="similarity">
    <text evidence="3 7">Belongs to the PNP/MTAP phosphorylase family.</text>
</comment>
<proteinExistence type="inferred from homology"/>
<dbReference type="CDD" id="cd09009">
    <property type="entry name" value="PNP-EcPNPII_like"/>
    <property type="match status" value="1"/>
</dbReference>
<dbReference type="InterPro" id="IPR000845">
    <property type="entry name" value="Nucleoside_phosphorylase_d"/>
</dbReference>
<evidence type="ECO:0000313" key="9">
    <source>
        <dbReference type="EMBL" id="WAW15629.1"/>
    </source>
</evidence>
<dbReference type="NCBIfam" id="TIGR01697">
    <property type="entry name" value="PNPH-PUNA-XAPA"/>
    <property type="match status" value="1"/>
</dbReference>
<evidence type="ECO:0000256" key="7">
    <source>
        <dbReference type="PIRNR" id="PIRNR000477"/>
    </source>
</evidence>
<dbReference type="RefSeq" id="WP_269312304.1">
    <property type="nucleotide sequence ID" value="NZ_CP114052.1"/>
</dbReference>
<dbReference type="InterPro" id="IPR011268">
    <property type="entry name" value="Purine_phosphorylase"/>
</dbReference>
<dbReference type="Proteomes" id="UP001164187">
    <property type="component" value="Chromosome"/>
</dbReference>
<evidence type="ECO:0000256" key="6">
    <source>
        <dbReference type="ARBA" id="ARBA00048556"/>
    </source>
</evidence>
<dbReference type="NCBIfam" id="TIGR01700">
    <property type="entry name" value="PNPH"/>
    <property type="match status" value="1"/>
</dbReference>
<evidence type="ECO:0000313" key="10">
    <source>
        <dbReference type="Proteomes" id="UP001164187"/>
    </source>
</evidence>
<evidence type="ECO:0000259" key="8">
    <source>
        <dbReference type="Pfam" id="PF01048"/>
    </source>
</evidence>
<dbReference type="NCBIfam" id="NF006054">
    <property type="entry name" value="PRK08202.1"/>
    <property type="match status" value="1"/>
</dbReference>
<feature type="domain" description="Nucleoside phosphorylase" evidence="8">
    <location>
        <begin position="22"/>
        <end position="267"/>
    </location>
</feature>
<keyword evidence="5 7" id="KW-0808">Transferase</keyword>
<keyword evidence="10" id="KW-1185">Reference proteome</keyword>
<name>A0ABY7JT31_9FIRM</name>
<dbReference type="GO" id="GO:0004731">
    <property type="term" value="F:purine-nucleoside phosphorylase activity"/>
    <property type="evidence" value="ECO:0007669"/>
    <property type="project" value="UniProtKB-EC"/>
</dbReference>
<dbReference type="PIRSF" id="PIRSF000477">
    <property type="entry name" value="PurNPase"/>
    <property type="match status" value="1"/>
</dbReference>
<dbReference type="Gene3D" id="3.40.50.1580">
    <property type="entry name" value="Nucleoside phosphorylase domain"/>
    <property type="match status" value="1"/>
</dbReference>
<dbReference type="InterPro" id="IPR011270">
    <property type="entry name" value="Pur_Nuc_Pase_Ino/Guo-sp"/>
</dbReference>
<evidence type="ECO:0000256" key="2">
    <source>
        <dbReference type="ARBA" id="ARBA00005058"/>
    </source>
</evidence>
<sequence length="270" mass="30061">MKEKINETLSYIQEIYSGRVEIGMILGSGLGFIGDKIENPIIINYSDIPHFKISSVQSHRNRLIIGDLFGKKVLAMQGRIHYYEGFTQEEITYPIKIFKKLGIEKILLTNAAGGCNHSFSAGDIMIINDHINFSGKNPLIGPNDDDLGPRFPDMSNIYKKKYRELVKKCAVENNIEVKEGVYMYFSGPSYETPAEIRMASLMGADAVGMSTVPEAIVANYCDMDVIAISCISNLAAGISDMVLNHKEVIETTNRVKNNLSKLVEEIVLKI</sequence>
<dbReference type="InterPro" id="IPR035994">
    <property type="entry name" value="Nucleoside_phosphorylase_sf"/>
</dbReference>
<organism evidence="9 10">
    <name type="scientific">Peptostreptococcus equinus</name>
    <dbReference type="NCBI Taxonomy" id="3003601"/>
    <lineage>
        <taxon>Bacteria</taxon>
        <taxon>Bacillati</taxon>
        <taxon>Bacillota</taxon>
        <taxon>Clostridia</taxon>
        <taxon>Peptostreptococcales</taxon>
        <taxon>Peptostreptococcaceae</taxon>
        <taxon>Peptostreptococcus</taxon>
    </lineage>
</organism>
<comment type="function">
    <text evidence="1">The purine nucleoside phosphorylases catalyze the phosphorolytic breakdown of the N-glycosidic bond in the beta-(deoxy)ribonucleoside molecules, with the formation of the corresponding free purine bases and pentose-1-phosphate. Cleaves guanosine, inosine, 2'-deoxyguanosine and 2'-deoxyinosine.</text>
</comment>
<evidence type="ECO:0000256" key="1">
    <source>
        <dbReference type="ARBA" id="ARBA00002678"/>
    </source>
</evidence>
<keyword evidence="4 7" id="KW-0328">Glycosyltransferase</keyword>
<evidence type="ECO:0000256" key="3">
    <source>
        <dbReference type="ARBA" id="ARBA00006751"/>
    </source>
</evidence>
<evidence type="ECO:0000256" key="4">
    <source>
        <dbReference type="ARBA" id="ARBA00022676"/>
    </source>
</evidence>
<dbReference type="SUPFAM" id="SSF53167">
    <property type="entry name" value="Purine and uridine phosphorylases"/>
    <property type="match status" value="1"/>
</dbReference>
<dbReference type="EMBL" id="CP114052">
    <property type="protein sequence ID" value="WAW15629.1"/>
    <property type="molecule type" value="Genomic_DNA"/>
</dbReference>
<protein>
    <recommendedName>
        <fullName evidence="7">Purine nucleoside phosphorylase</fullName>
        <ecNumber evidence="7">2.4.2.1</ecNumber>
    </recommendedName>
    <alternativeName>
        <fullName evidence="7">Inosine-guanosine phosphorylase</fullName>
    </alternativeName>
</protein>
<dbReference type="PANTHER" id="PTHR11904:SF9">
    <property type="entry name" value="PURINE NUCLEOSIDE PHOSPHORYLASE-RELATED"/>
    <property type="match status" value="1"/>
</dbReference>
<dbReference type="PANTHER" id="PTHR11904">
    <property type="entry name" value="METHYLTHIOADENOSINE/PURINE NUCLEOSIDE PHOSPHORYLASE"/>
    <property type="match status" value="1"/>
</dbReference>
<reference evidence="9" key="1">
    <citation type="submission" date="2022-12" db="EMBL/GenBank/DDBJ databases">
        <title>Peptostreptococcus.</title>
        <authorList>
            <person name="Lee S.H."/>
        </authorList>
    </citation>
    <scope>NUCLEOTIDE SEQUENCE</scope>
    <source>
        <strain evidence="9">CBA3647</strain>
    </source>
</reference>